<accession>A0A9E2BIQ3</accession>
<evidence type="ECO:0000259" key="1">
    <source>
        <dbReference type="SMART" id="SM00382"/>
    </source>
</evidence>
<dbReference type="Pfam" id="PF17863">
    <property type="entry name" value="AAA_lid_2"/>
    <property type="match status" value="1"/>
</dbReference>
<reference evidence="2 3" key="1">
    <citation type="journal article" date="2021" name="bioRxiv">
        <title>Unique metabolic strategies in Hadean analogues reveal hints for primordial physiology.</title>
        <authorList>
            <person name="Nobu M.K."/>
            <person name="Nakai R."/>
            <person name="Tamazawa S."/>
            <person name="Mori H."/>
            <person name="Toyoda A."/>
            <person name="Ijiri A."/>
            <person name="Suzuki S."/>
            <person name="Kurokawa K."/>
            <person name="Kamagata Y."/>
            <person name="Tamaki H."/>
        </authorList>
    </citation>
    <scope>NUCLEOTIDE SEQUENCE [LARGE SCALE GENOMIC DNA]</scope>
    <source>
        <strain evidence="2">BS525</strain>
    </source>
</reference>
<gene>
    <name evidence="2" type="ORF">DDT42_01181</name>
</gene>
<name>A0A9E2BIQ3_PSYF1</name>
<dbReference type="PANTHER" id="PTHR42759:SF5">
    <property type="entry name" value="METHANOL DEHYDROGENASE REGULATOR"/>
    <property type="match status" value="1"/>
</dbReference>
<comment type="caution">
    <text evidence="2">The sequence shown here is derived from an EMBL/GenBank/DDBJ whole genome shotgun (WGS) entry which is preliminary data.</text>
</comment>
<dbReference type="AlphaFoldDB" id="A0A9E2BIQ3"/>
<dbReference type="SUPFAM" id="SSF52540">
    <property type="entry name" value="P-loop containing nucleoside triphosphate hydrolases"/>
    <property type="match status" value="1"/>
</dbReference>
<evidence type="ECO:0000313" key="3">
    <source>
        <dbReference type="Proteomes" id="UP000811545"/>
    </source>
</evidence>
<dbReference type="SMART" id="SM00382">
    <property type="entry name" value="AAA"/>
    <property type="match status" value="1"/>
</dbReference>
<dbReference type="InterPro" id="IPR050764">
    <property type="entry name" value="CbbQ/NirQ/NorQ/GpvN"/>
</dbReference>
<dbReference type="CDD" id="cd00009">
    <property type="entry name" value="AAA"/>
    <property type="match status" value="1"/>
</dbReference>
<organism evidence="2 3">
    <name type="scientific">Psychracetigena formicireducens</name>
    <dbReference type="NCBI Taxonomy" id="2986056"/>
    <lineage>
        <taxon>Bacteria</taxon>
        <taxon>Bacillati</taxon>
        <taxon>Candidatus Lithacetigenota</taxon>
        <taxon>Candidatus Psychracetigena</taxon>
    </lineage>
</organism>
<dbReference type="Proteomes" id="UP000811545">
    <property type="component" value="Unassembled WGS sequence"/>
</dbReference>
<dbReference type="InterPro" id="IPR027417">
    <property type="entry name" value="P-loop_NTPase"/>
</dbReference>
<dbReference type="InterPro" id="IPR041628">
    <property type="entry name" value="ChlI/MoxR_AAA_lid"/>
</dbReference>
<proteinExistence type="predicted"/>
<dbReference type="InterPro" id="IPR011703">
    <property type="entry name" value="ATPase_AAA-3"/>
</dbReference>
<sequence>MRNFYREDYEVVSKIVSETSKIVIGKDELKEMLIVALLGQGHILIEGHIGSGKTTLSKTFAQVIGGKFKRVQGTPDMLPADILGFYYYRPDGTNNFIPGPIFTNVLLVDELNRITPRAQSAFLEATAERQVTIEGKTHYLEQTFLVIASQVPFGSAGTSPLPDVQLDRFMFHLWSDLPTKEEEDLILKDIDIISQNVVEPVITTTEIIELQKKVEEVYVADCIRQYILSLINKLRQHPDLIITPSPRGSIALLRGARAHAFLQGRDYVIPDDVKKLMLPSLSHRIKTATTFEKDGITSESIIIQASMEVPTPRIEE</sequence>
<dbReference type="Pfam" id="PF07726">
    <property type="entry name" value="AAA_3"/>
    <property type="match status" value="1"/>
</dbReference>
<dbReference type="GO" id="GO:0005524">
    <property type="term" value="F:ATP binding"/>
    <property type="evidence" value="ECO:0007669"/>
    <property type="project" value="InterPro"/>
</dbReference>
<protein>
    <recommendedName>
        <fullName evidence="1">AAA+ ATPase domain-containing protein</fullName>
    </recommendedName>
</protein>
<dbReference type="InterPro" id="IPR003593">
    <property type="entry name" value="AAA+_ATPase"/>
</dbReference>
<dbReference type="EMBL" id="QLTW01000073">
    <property type="protein sequence ID" value="MBT9145311.1"/>
    <property type="molecule type" value="Genomic_DNA"/>
</dbReference>
<dbReference type="PANTHER" id="PTHR42759">
    <property type="entry name" value="MOXR FAMILY PROTEIN"/>
    <property type="match status" value="1"/>
</dbReference>
<feature type="domain" description="AAA+ ATPase" evidence="1">
    <location>
        <begin position="39"/>
        <end position="179"/>
    </location>
</feature>
<evidence type="ECO:0000313" key="2">
    <source>
        <dbReference type="EMBL" id="MBT9145311.1"/>
    </source>
</evidence>
<dbReference type="GO" id="GO:0016887">
    <property type="term" value="F:ATP hydrolysis activity"/>
    <property type="evidence" value="ECO:0007669"/>
    <property type="project" value="InterPro"/>
</dbReference>
<dbReference type="Gene3D" id="3.40.50.300">
    <property type="entry name" value="P-loop containing nucleotide triphosphate hydrolases"/>
    <property type="match status" value="1"/>
</dbReference>
<dbReference type="Gene3D" id="1.10.8.80">
    <property type="entry name" value="Magnesium chelatase subunit I, C-Terminal domain"/>
    <property type="match status" value="1"/>
</dbReference>
<dbReference type="PIRSF" id="PIRSF002849">
    <property type="entry name" value="AAA_ATPase_chaperone_MoxR_prd"/>
    <property type="match status" value="1"/>
</dbReference>